<dbReference type="InterPro" id="IPR001810">
    <property type="entry name" value="F-box_dom"/>
</dbReference>
<evidence type="ECO:0000313" key="3">
    <source>
        <dbReference type="Proteomes" id="UP000077266"/>
    </source>
</evidence>
<accession>A0A165L789</accession>
<sequence>MAAASTPAEVLLHIISYLPGPQPPQYRPHAELLQLFTVCKSWYGIAEGAFYSRIMLGAVRRPPETAPCPSATAFRDALRKTPRFALLVKELRLGAARGHTKAWADIINACRNLRRIHLSDWTPGVLTDVRNALKTRTGLIEVNLWFRGLLDTPSCAFASEKQMLPLMRAWPDLRVFVVQARAISSIENVHERIVMLPTYHWQPRPAADEPAPADVWNTPGFVVPHDLFTNRGAHTALKMWGPETWAPSIEPGDVWPHLRTISAGFLTIPWLVALPTIAPNVQEFSPGYLLVPGKLLNAVLCAWSSTLRYLHLTVVDYFGMQPPNADALRNGNMSIAITGVTLSGLKCLETMAVDSILVPPATLRFTPPSLRELTYDFKLKLKDDVDDVGILDRTLADTRTAPGLERIVVLLSTSLSEEEMSALARTCFAERKLQGALQSFSKPHAPCVGAESAGTLLNEFDWTKWRQDYVQRK</sequence>
<proteinExistence type="predicted"/>
<dbReference type="InParanoid" id="A0A165L789"/>
<protein>
    <recommendedName>
        <fullName evidence="1">F-box domain-containing protein</fullName>
    </recommendedName>
</protein>
<feature type="domain" description="F-box" evidence="1">
    <location>
        <begin position="7"/>
        <end position="54"/>
    </location>
</feature>
<dbReference type="CDD" id="cd09917">
    <property type="entry name" value="F-box_SF"/>
    <property type="match status" value="1"/>
</dbReference>
<organism evidence="2 3">
    <name type="scientific">Exidia glandulosa HHB12029</name>
    <dbReference type="NCBI Taxonomy" id="1314781"/>
    <lineage>
        <taxon>Eukaryota</taxon>
        <taxon>Fungi</taxon>
        <taxon>Dikarya</taxon>
        <taxon>Basidiomycota</taxon>
        <taxon>Agaricomycotina</taxon>
        <taxon>Agaricomycetes</taxon>
        <taxon>Auriculariales</taxon>
        <taxon>Exidiaceae</taxon>
        <taxon>Exidia</taxon>
    </lineage>
</organism>
<evidence type="ECO:0000313" key="2">
    <source>
        <dbReference type="EMBL" id="KZV97454.1"/>
    </source>
</evidence>
<keyword evidence="3" id="KW-1185">Reference proteome</keyword>
<dbReference type="EMBL" id="KV425930">
    <property type="protein sequence ID" value="KZV97454.1"/>
    <property type="molecule type" value="Genomic_DNA"/>
</dbReference>
<dbReference type="Gene3D" id="3.80.10.10">
    <property type="entry name" value="Ribonuclease Inhibitor"/>
    <property type="match status" value="1"/>
</dbReference>
<dbReference type="Pfam" id="PF12937">
    <property type="entry name" value="F-box-like"/>
    <property type="match status" value="1"/>
</dbReference>
<name>A0A165L789_EXIGL</name>
<dbReference type="AlphaFoldDB" id="A0A165L789"/>
<reference evidence="2 3" key="1">
    <citation type="journal article" date="2016" name="Mol. Biol. Evol.">
        <title>Comparative Genomics of Early-Diverging Mushroom-Forming Fungi Provides Insights into the Origins of Lignocellulose Decay Capabilities.</title>
        <authorList>
            <person name="Nagy L.G."/>
            <person name="Riley R."/>
            <person name="Tritt A."/>
            <person name="Adam C."/>
            <person name="Daum C."/>
            <person name="Floudas D."/>
            <person name="Sun H."/>
            <person name="Yadav J.S."/>
            <person name="Pangilinan J."/>
            <person name="Larsson K.H."/>
            <person name="Matsuura K."/>
            <person name="Barry K."/>
            <person name="Labutti K."/>
            <person name="Kuo R."/>
            <person name="Ohm R.A."/>
            <person name="Bhattacharya S.S."/>
            <person name="Shirouzu T."/>
            <person name="Yoshinaga Y."/>
            <person name="Martin F.M."/>
            <person name="Grigoriev I.V."/>
            <person name="Hibbett D.S."/>
        </authorList>
    </citation>
    <scope>NUCLEOTIDE SEQUENCE [LARGE SCALE GENOMIC DNA]</scope>
    <source>
        <strain evidence="2 3">HHB12029</strain>
    </source>
</reference>
<dbReference type="Proteomes" id="UP000077266">
    <property type="component" value="Unassembled WGS sequence"/>
</dbReference>
<gene>
    <name evidence="2" type="ORF">EXIGLDRAFT_367062</name>
</gene>
<dbReference type="InterPro" id="IPR032675">
    <property type="entry name" value="LRR_dom_sf"/>
</dbReference>
<dbReference type="OrthoDB" id="3062575at2759"/>
<evidence type="ECO:0000259" key="1">
    <source>
        <dbReference type="Pfam" id="PF12937"/>
    </source>
</evidence>